<evidence type="ECO:0000313" key="7">
    <source>
        <dbReference type="EMBL" id="MBF8436573.1"/>
    </source>
</evidence>
<dbReference type="RefSeq" id="WP_270453477.1">
    <property type="nucleotide sequence ID" value="NZ_JADPIE010000003.1"/>
</dbReference>
<keyword evidence="5" id="KW-0472">Membrane</keyword>
<evidence type="ECO:0000256" key="3">
    <source>
        <dbReference type="ARBA" id="ARBA00022519"/>
    </source>
</evidence>
<evidence type="ECO:0000256" key="6">
    <source>
        <dbReference type="ARBA" id="ARBA00023315"/>
    </source>
</evidence>
<comment type="subcellular location">
    <subcellularLocation>
        <location evidence="1">Cell inner membrane</location>
    </subcellularLocation>
</comment>
<evidence type="ECO:0000256" key="2">
    <source>
        <dbReference type="ARBA" id="ARBA00022475"/>
    </source>
</evidence>
<dbReference type="CDD" id="cd07984">
    <property type="entry name" value="LPLAT_LABLAT-like"/>
    <property type="match status" value="1"/>
</dbReference>
<sequence length="299" mass="34405">MNTDKIIDKLIRIIFALGDLLVNILPEAIVSRLGKALGYIAYYLAGHERRLAWRNINNVDIGQYNKKEKKEIIISACKHFGQMIMELFLIKNIDQNNLSRHFDYENLNILEEAKAQNRGIIIYTAHFGNWEWLGPALSRKGYPTTAIVEKQDYGDKALNDIRRSGGTEVIYTGAGIRKAYKALKDNKILFLLGDQHAGDAGLEVDFLGRTTSTYRGIIKLAARTNSIIIPAYPIRQGFANFNIRFFPAIEINKNLNEKEEKALLKKLIQTTEEVVRENPDQWNWFYKRWKQAKINENKS</sequence>
<keyword evidence="4" id="KW-0808">Transferase</keyword>
<dbReference type="GO" id="GO:0005886">
    <property type="term" value="C:plasma membrane"/>
    <property type="evidence" value="ECO:0007669"/>
    <property type="project" value="UniProtKB-SubCell"/>
</dbReference>
<keyword evidence="3" id="KW-0997">Cell inner membrane</keyword>
<reference evidence="7" key="1">
    <citation type="submission" date="2020-11" db="EMBL/GenBank/DDBJ databases">
        <title>Halonatronomonas betainensis gen. nov., sp. nov. a novel haloalkaliphilic representative of the family Halanaerobiacae capable of betaine degradation.</title>
        <authorList>
            <person name="Boltyanskaya Y."/>
            <person name="Kevbrin V."/>
            <person name="Detkova E."/>
            <person name="Grouzdev D.S."/>
            <person name="Koziaeva V."/>
            <person name="Zhilina T."/>
        </authorList>
    </citation>
    <scope>NUCLEOTIDE SEQUENCE</scope>
    <source>
        <strain evidence="7">Z-7014</strain>
    </source>
</reference>
<keyword evidence="6 7" id="KW-0012">Acyltransferase</keyword>
<keyword evidence="2" id="KW-1003">Cell membrane</keyword>
<evidence type="ECO:0000256" key="5">
    <source>
        <dbReference type="ARBA" id="ARBA00023136"/>
    </source>
</evidence>
<proteinExistence type="predicted"/>
<dbReference type="PANTHER" id="PTHR30606:SF10">
    <property type="entry name" value="PHOSPHATIDYLINOSITOL MANNOSIDE ACYLTRANSFERASE"/>
    <property type="match status" value="1"/>
</dbReference>
<organism evidence="7 8">
    <name type="scientific">Halonatronomonas betaini</name>
    <dbReference type="NCBI Taxonomy" id="2778430"/>
    <lineage>
        <taxon>Bacteria</taxon>
        <taxon>Bacillati</taxon>
        <taxon>Bacillota</taxon>
        <taxon>Clostridia</taxon>
        <taxon>Halanaerobiales</taxon>
        <taxon>Halarsenatibacteraceae</taxon>
        <taxon>Halonatronomonas</taxon>
    </lineage>
</organism>
<dbReference type="Pfam" id="PF03279">
    <property type="entry name" value="Lip_A_acyltrans"/>
    <property type="match status" value="1"/>
</dbReference>
<accession>A0A931F8I0</accession>
<dbReference type="EMBL" id="JADPIE010000003">
    <property type="protein sequence ID" value="MBF8436573.1"/>
    <property type="molecule type" value="Genomic_DNA"/>
</dbReference>
<comment type="caution">
    <text evidence="7">The sequence shown here is derived from an EMBL/GenBank/DDBJ whole genome shotgun (WGS) entry which is preliminary data.</text>
</comment>
<evidence type="ECO:0000256" key="4">
    <source>
        <dbReference type="ARBA" id="ARBA00022679"/>
    </source>
</evidence>
<dbReference type="GO" id="GO:0016746">
    <property type="term" value="F:acyltransferase activity"/>
    <property type="evidence" value="ECO:0007669"/>
    <property type="project" value="UniProtKB-KW"/>
</dbReference>
<dbReference type="Proteomes" id="UP000621436">
    <property type="component" value="Unassembled WGS sequence"/>
</dbReference>
<name>A0A931F8I0_9FIRM</name>
<dbReference type="AlphaFoldDB" id="A0A931F8I0"/>
<dbReference type="GO" id="GO:0009247">
    <property type="term" value="P:glycolipid biosynthetic process"/>
    <property type="evidence" value="ECO:0007669"/>
    <property type="project" value="UniProtKB-ARBA"/>
</dbReference>
<dbReference type="InterPro" id="IPR004960">
    <property type="entry name" value="LipA_acyltrans"/>
</dbReference>
<evidence type="ECO:0000256" key="1">
    <source>
        <dbReference type="ARBA" id="ARBA00004533"/>
    </source>
</evidence>
<keyword evidence="8" id="KW-1185">Reference proteome</keyword>
<protein>
    <submittedName>
        <fullName evidence="7">Lysophospholipid acyltransferase family protein</fullName>
    </submittedName>
</protein>
<gene>
    <name evidence="7" type="ORF">I0Q91_05755</name>
</gene>
<dbReference type="PANTHER" id="PTHR30606">
    <property type="entry name" value="LIPID A BIOSYNTHESIS LAUROYL ACYLTRANSFERASE"/>
    <property type="match status" value="1"/>
</dbReference>
<evidence type="ECO:0000313" key="8">
    <source>
        <dbReference type="Proteomes" id="UP000621436"/>
    </source>
</evidence>